<organism evidence="8 9">
    <name type="scientific">Musa balbisiana</name>
    <name type="common">Banana</name>
    <dbReference type="NCBI Taxonomy" id="52838"/>
    <lineage>
        <taxon>Eukaryota</taxon>
        <taxon>Viridiplantae</taxon>
        <taxon>Streptophyta</taxon>
        <taxon>Embryophyta</taxon>
        <taxon>Tracheophyta</taxon>
        <taxon>Spermatophyta</taxon>
        <taxon>Magnoliopsida</taxon>
        <taxon>Liliopsida</taxon>
        <taxon>Zingiberales</taxon>
        <taxon>Musaceae</taxon>
        <taxon>Musa</taxon>
    </lineage>
</organism>
<dbReference type="PANTHER" id="PTHR31429:SF106">
    <property type="entry name" value="WRKY TRANSCRIPTION FACTOR 31-RELATED"/>
    <property type="match status" value="1"/>
</dbReference>
<dbReference type="Gene3D" id="2.20.25.80">
    <property type="entry name" value="WRKY domain"/>
    <property type="match status" value="1"/>
</dbReference>
<evidence type="ECO:0000256" key="2">
    <source>
        <dbReference type="ARBA" id="ARBA00023015"/>
    </source>
</evidence>
<accession>A0A4S8IMZ1</accession>
<dbReference type="FunFam" id="2.20.25.80:FF:000002">
    <property type="entry name" value="probable WRKY transcription factor 31"/>
    <property type="match status" value="1"/>
</dbReference>
<keyword evidence="5" id="KW-0539">Nucleus</keyword>
<evidence type="ECO:0000256" key="3">
    <source>
        <dbReference type="ARBA" id="ARBA00023125"/>
    </source>
</evidence>
<dbReference type="EMBL" id="PYDT01000009">
    <property type="protein sequence ID" value="THU49875.1"/>
    <property type="molecule type" value="Genomic_DNA"/>
</dbReference>
<evidence type="ECO:0000256" key="6">
    <source>
        <dbReference type="SAM" id="MobiDB-lite"/>
    </source>
</evidence>
<dbReference type="SUPFAM" id="SSF118290">
    <property type="entry name" value="WRKY DNA-binding domain"/>
    <property type="match status" value="1"/>
</dbReference>
<feature type="region of interest" description="Disordered" evidence="6">
    <location>
        <begin position="225"/>
        <end position="275"/>
    </location>
</feature>
<gene>
    <name evidence="8" type="ORF">C4D60_Mb06t14170</name>
</gene>
<dbReference type="GO" id="GO:0005634">
    <property type="term" value="C:nucleus"/>
    <property type="evidence" value="ECO:0007669"/>
    <property type="project" value="UniProtKB-SubCell"/>
</dbReference>
<dbReference type="GO" id="GO:0043565">
    <property type="term" value="F:sequence-specific DNA binding"/>
    <property type="evidence" value="ECO:0007669"/>
    <property type="project" value="InterPro"/>
</dbReference>
<evidence type="ECO:0000256" key="4">
    <source>
        <dbReference type="ARBA" id="ARBA00023163"/>
    </source>
</evidence>
<reference evidence="8 9" key="1">
    <citation type="journal article" date="2019" name="Nat. Plants">
        <title>Genome sequencing of Musa balbisiana reveals subgenome evolution and function divergence in polyploid bananas.</title>
        <authorList>
            <person name="Yao X."/>
        </authorList>
    </citation>
    <scope>NUCLEOTIDE SEQUENCE [LARGE SCALE GENOMIC DNA]</scope>
    <source>
        <strain evidence="9">cv. DH-PKW</strain>
        <tissue evidence="8">Leaves</tissue>
    </source>
</reference>
<dbReference type="AlphaFoldDB" id="A0A4S8IMZ1"/>
<comment type="caution">
    <text evidence="8">The sequence shown here is derived from an EMBL/GenBank/DDBJ whole genome shotgun (WGS) entry which is preliminary data.</text>
</comment>
<dbReference type="InterPro" id="IPR036576">
    <property type="entry name" value="WRKY_dom_sf"/>
</dbReference>
<dbReference type="InterPro" id="IPR003657">
    <property type="entry name" value="WRKY_dom"/>
</dbReference>
<evidence type="ECO:0000256" key="1">
    <source>
        <dbReference type="ARBA" id="ARBA00004123"/>
    </source>
</evidence>
<feature type="domain" description="WRKY" evidence="7">
    <location>
        <begin position="303"/>
        <end position="369"/>
    </location>
</feature>
<keyword evidence="2" id="KW-0805">Transcription regulation</keyword>
<comment type="subcellular location">
    <subcellularLocation>
        <location evidence="1">Nucleus</location>
    </subcellularLocation>
</comment>
<dbReference type="PANTHER" id="PTHR31429">
    <property type="entry name" value="WRKY TRANSCRIPTION FACTOR 36-RELATED"/>
    <property type="match status" value="1"/>
</dbReference>
<dbReference type="InterPro" id="IPR044810">
    <property type="entry name" value="WRKY_plant"/>
</dbReference>
<proteinExistence type="predicted"/>
<keyword evidence="3" id="KW-0238">DNA-binding</keyword>
<name>A0A4S8IMZ1_MUSBA</name>
<dbReference type="Proteomes" id="UP000317650">
    <property type="component" value="Chromosome 6"/>
</dbReference>
<feature type="compositionally biased region" description="Polar residues" evidence="6">
    <location>
        <begin position="118"/>
        <end position="128"/>
    </location>
</feature>
<keyword evidence="9" id="KW-1185">Reference proteome</keyword>
<dbReference type="SMART" id="SM00774">
    <property type="entry name" value="WRKY"/>
    <property type="match status" value="1"/>
</dbReference>
<evidence type="ECO:0000256" key="5">
    <source>
        <dbReference type="ARBA" id="ARBA00023242"/>
    </source>
</evidence>
<dbReference type="Pfam" id="PF03106">
    <property type="entry name" value="WRKY"/>
    <property type="match status" value="1"/>
</dbReference>
<dbReference type="GO" id="GO:0003700">
    <property type="term" value="F:DNA-binding transcription factor activity"/>
    <property type="evidence" value="ECO:0007669"/>
    <property type="project" value="InterPro"/>
</dbReference>
<evidence type="ECO:0000313" key="8">
    <source>
        <dbReference type="EMBL" id="THU49875.1"/>
    </source>
</evidence>
<dbReference type="PROSITE" id="PS50811">
    <property type="entry name" value="WRKY"/>
    <property type="match status" value="1"/>
</dbReference>
<keyword evidence="4" id="KW-0804">Transcription</keyword>
<feature type="region of interest" description="Disordered" evidence="6">
    <location>
        <begin position="115"/>
        <end position="141"/>
    </location>
</feature>
<protein>
    <recommendedName>
        <fullName evidence="7">WRKY domain-containing protein</fullName>
    </recommendedName>
</protein>
<evidence type="ECO:0000259" key="7">
    <source>
        <dbReference type="PROSITE" id="PS50811"/>
    </source>
</evidence>
<evidence type="ECO:0000313" key="9">
    <source>
        <dbReference type="Proteomes" id="UP000317650"/>
    </source>
</evidence>
<sequence>MTHGYMGTSGPLSLASSLGSRGGVLKRQLPMDSGGHHSISTAIEFPISLNPPIDAPMVVEAKDEVSNDRVVANEMDFFSGEKKDTTSLVEPDLDLKVPSLTRIKKEDLTIQTGLHLHTGNTGSDQSTVDDGLSRNEDDEEGKNELAAMQAELARMNEENQKLRGILSQVTTNFNALQTHLATLMQQRSQQNHETPQEHEAMDVKTDAKNDGHGGVLVPKQFMDLGPAVNDVEPSNSSTASPDRSASPPANVEVGSMGYNLHKNDGRSTSDQTWNPNKALKLNPTNQAQEATTRKARVSVRARSEAPMITDGCQWRKYGQKMAKGNPCPRAYYRCTMASACPVRKQVQRCADDRSILITTYEGTHNHPLPPAAMAMASTTSAAASMLLSGSMWSTDGLMNSNFLARTTLPCSSSVATVSASAPFPTVTLDLTKNPNPLQYQRPPTGPFSVPFPGVSPAFGAPPQPPSLPQLFGQTLLQTSPEMAATQFPHQKTHLVMPSPSTAETVKAATAAITTDPNFTAALAAAIKSIIGGNHQCFNNNNGSTNNVNNSNITPQKSCS</sequence>
<feature type="compositionally biased region" description="Polar residues" evidence="6">
    <location>
        <begin position="232"/>
        <end position="243"/>
    </location>
</feature>